<dbReference type="GO" id="GO:0003676">
    <property type="term" value="F:nucleic acid binding"/>
    <property type="evidence" value="ECO:0007669"/>
    <property type="project" value="InterPro"/>
</dbReference>
<organism evidence="2 3">
    <name type="scientific">Mortierella alpina</name>
    <name type="common">Oleaginous fungus</name>
    <name type="synonym">Mortierella renispora</name>
    <dbReference type="NCBI Taxonomy" id="64518"/>
    <lineage>
        <taxon>Eukaryota</taxon>
        <taxon>Fungi</taxon>
        <taxon>Fungi incertae sedis</taxon>
        <taxon>Mucoromycota</taxon>
        <taxon>Mortierellomycotina</taxon>
        <taxon>Mortierellomycetes</taxon>
        <taxon>Mortierellales</taxon>
        <taxon>Mortierellaceae</taxon>
        <taxon>Mortierella</taxon>
    </lineage>
</organism>
<accession>A0A9P6IP77</accession>
<feature type="non-terminal residue" evidence="2">
    <location>
        <position position="272"/>
    </location>
</feature>
<protein>
    <recommendedName>
        <fullName evidence="1">RNase H type-1 domain-containing protein</fullName>
    </recommendedName>
</protein>
<evidence type="ECO:0000259" key="1">
    <source>
        <dbReference type="PROSITE" id="PS50879"/>
    </source>
</evidence>
<dbReference type="GO" id="GO:0004523">
    <property type="term" value="F:RNA-DNA hybrid ribonuclease activity"/>
    <property type="evidence" value="ECO:0007669"/>
    <property type="project" value="InterPro"/>
</dbReference>
<dbReference type="Pfam" id="PF00075">
    <property type="entry name" value="RNase_H"/>
    <property type="match status" value="1"/>
</dbReference>
<dbReference type="Proteomes" id="UP000738359">
    <property type="component" value="Unassembled WGS sequence"/>
</dbReference>
<reference evidence="2" key="1">
    <citation type="journal article" date="2020" name="Fungal Divers.">
        <title>Resolving the Mortierellaceae phylogeny through synthesis of multi-gene phylogenetics and phylogenomics.</title>
        <authorList>
            <person name="Vandepol N."/>
            <person name="Liber J."/>
            <person name="Desiro A."/>
            <person name="Na H."/>
            <person name="Kennedy M."/>
            <person name="Barry K."/>
            <person name="Grigoriev I.V."/>
            <person name="Miller A.N."/>
            <person name="O'Donnell K."/>
            <person name="Stajich J.E."/>
            <person name="Bonito G."/>
        </authorList>
    </citation>
    <scope>NUCLEOTIDE SEQUENCE</scope>
    <source>
        <strain evidence="2">CK1249</strain>
    </source>
</reference>
<keyword evidence="3" id="KW-1185">Reference proteome</keyword>
<comment type="caution">
    <text evidence="2">The sequence shown here is derived from an EMBL/GenBank/DDBJ whole genome shotgun (WGS) entry which is preliminary data.</text>
</comment>
<dbReference type="Gene3D" id="3.30.420.10">
    <property type="entry name" value="Ribonuclease H-like superfamily/Ribonuclease H"/>
    <property type="match status" value="1"/>
</dbReference>
<gene>
    <name evidence="2" type="ORF">BGZ70_005953</name>
</gene>
<dbReference type="InterPro" id="IPR002156">
    <property type="entry name" value="RNaseH_domain"/>
</dbReference>
<proteinExistence type="predicted"/>
<evidence type="ECO:0000313" key="2">
    <source>
        <dbReference type="EMBL" id="KAF9943451.1"/>
    </source>
</evidence>
<dbReference type="EMBL" id="JAAAHY010003240">
    <property type="protein sequence ID" value="KAF9943451.1"/>
    <property type="molecule type" value="Genomic_DNA"/>
</dbReference>
<dbReference type="OrthoDB" id="2447560at2759"/>
<name>A0A9P6IP77_MORAP</name>
<feature type="domain" description="RNase H type-1" evidence="1">
    <location>
        <begin position="41"/>
        <end position="183"/>
    </location>
</feature>
<evidence type="ECO:0000313" key="3">
    <source>
        <dbReference type="Proteomes" id="UP000738359"/>
    </source>
</evidence>
<dbReference type="AlphaFoldDB" id="A0A9P6IP77"/>
<dbReference type="SUPFAM" id="SSF53098">
    <property type="entry name" value="Ribonuclease H-like"/>
    <property type="match status" value="1"/>
</dbReference>
<sequence>MHIVDKVEQEAQRNRNQHSFNYVHMSQEQQEAITASRTPRTTEVRHLYSDGSLMNAGTAECSMSFGVVGEQQQAIRAKTTGFASSTKAELMGLIAAILAVVPDQDVIVHLDNKAVVTQYQTLVAYRDRATVKEKLRSNNYLEWGVAHRICNERTGTTAVEWVRGHNDDYWNERADVEAKAAQRDPGTAWTVDTTAQEEVRYTAQLQGVTMECDPRQVLKMQTTRRWHQSWRAQRRTKNNVPDYDNVDWPGTLAIVHDNKAVNTFFSSQNDTR</sequence>
<dbReference type="PROSITE" id="PS50879">
    <property type="entry name" value="RNASE_H_1"/>
    <property type="match status" value="1"/>
</dbReference>
<dbReference type="InterPro" id="IPR012337">
    <property type="entry name" value="RNaseH-like_sf"/>
</dbReference>
<dbReference type="InterPro" id="IPR036397">
    <property type="entry name" value="RNaseH_sf"/>
</dbReference>